<keyword evidence="1" id="KW-0378">Hydrolase</keyword>
<accession>R9H293</accession>
<comment type="caution">
    <text evidence="1">The sequence shown here is derived from an EMBL/GenBank/DDBJ whole genome shotgun (WGS) entry which is preliminary data.</text>
</comment>
<dbReference type="eggNOG" id="COG3170">
    <property type="taxonomic scope" value="Bacteria"/>
</dbReference>
<keyword evidence="1" id="KW-0540">Nuclease</keyword>
<dbReference type="InterPro" id="IPR021457">
    <property type="entry name" value="DUF3108"/>
</dbReference>
<dbReference type="EMBL" id="AQPN01000055">
    <property type="protein sequence ID" value="EOR95334.1"/>
    <property type="molecule type" value="Genomic_DNA"/>
</dbReference>
<keyword evidence="1" id="KW-0347">Helicase</keyword>
<dbReference type="Pfam" id="PF11306">
    <property type="entry name" value="DUF3108"/>
    <property type="match status" value="1"/>
</dbReference>
<dbReference type="PATRIC" id="fig|1150600.3.peg.1456"/>
<keyword evidence="1" id="KW-0269">Exonuclease</keyword>
<dbReference type="Proteomes" id="UP000014174">
    <property type="component" value="Unassembled WGS sequence"/>
</dbReference>
<dbReference type="GO" id="GO:0004527">
    <property type="term" value="F:exonuclease activity"/>
    <property type="evidence" value="ECO:0007669"/>
    <property type="project" value="UniProtKB-KW"/>
</dbReference>
<name>R9H293_9SPHI</name>
<proteinExistence type="predicted"/>
<protein>
    <submittedName>
        <fullName evidence="1">ATP-dependent exoDNAse (Exonuclease V) alpha subunit-helicase superfamily I member</fullName>
    </submittedName>
</protein>
<keyword evidence="2" id="KW-1185">Reference proteome</keyword>
<reference evidence="1 2" key="1">
    <citation type="journal article" date="2013" name="Genome Announc.">
        <title>Draft Genome Sequence of Arcticibacter svalbardensis Strain MN12-7T, a Member of the Family Sphingobacteriaceae Isolated from an Arctic Soil Sample.</title>
        <authorList>
            <person name="Shivaji S."/>
            <person name="Ara S."/>
            <person name="Prasad S."/>
            <person name="Manasa B.P."/>
            <person name="Begum Z."/>
            <person name="Singh A."/>
            <person name="Kumar Pinnaka A."/>
        </authorList>
    </citation>
    <scope>NUCLEOTIDE SEQUENCE [LARGE SCALE GENOMIC DNA]</scope>
    <source>
        <strain evidence="1 2">MN12-7</strain>
    </source>
</reference>
<gene>
    <name evidence="1" type="ORF">ADIARSV_1486</name>
</gene>
<dbReference type="AlphaFoldDB" id="R9H293"/>
<keyword evidence="1" id="KW-0547">Nucleotide-binding</keyword>
<dbReference type="GO" id="GO:0004386">
    <property type="term" value="F:helicase activity"/>
    <property type="evidence" value="ECO:0007669"/>
    <property type="project" value="UniProtKB-KW"/>
</dbReference>
<organism evidence="1 2">
    <name type="scientific">Arcticibacter svalbardensis MN12-7</name>
    <dbReference type="NCBI Taxonomy" id="1150600"/>
    <lineage>
        <taxon>Bacteria</taxon>
        <taxon>Pseudomonadati</taxon>
        <taxon>Bacteroidota</taxon>
        <taxon>Sphingobacteriia</taxon>
        <taxon>Sphingobacteriales</taxon>
        <taxon>Sphingobacteriaceae</taxon>
        <taxon>Arcticibacter</taxon>
    </lineage>
</organism>
<sequence>MTGAFSQSLKYRKAPAFKAGEELKYRLRYGFITAAEGTLNVLDSDVKFNGHPVYHLLVQGRTSASFNLFYKVRNRYDSYIDRTTLLPYLYTENIREANYRRQDKVRFNQTANTVTGKKGTFAGRDMTFDLVSSFYFARSLDLSGIRVGTEFTIPYFLNDEVSELQITYVGKERIKTAIGTFNCLKFNPSIKPGRIFKDDSKLYLWITDDGNRIPVKAQVEILVGSVTLEVTAVKGLLH</sequence>
<dbReference type="STRING" id="1150600.ADIARSV_1486"/>
<keyword evidence="1" id="KW-0067">ATP-binding</keyword>
<evidence type="ECO:0000313" key="1">
    <source>
        <dbReference type="EMBL" id="EOR95334.1"/>
    </source>
</evidence>
<evidence type="ECO:0000313" key="2">
    <source>
        <dbReference type="Proteomes" id="UP000014174"/>
    </source>
</evidence>